<dbReference type="GO" id="GO:0032196">
    <property type="term" value="P:transposition"/>
    <property type="evidence" value="ECO:0007669"/>
    <property type="project" value="TreeGrafter"/>
</dbReference>
<dbReference type="InterPro" id="IPR051917">
    <property type="entry name" value="Transposase-Integrase"/>
</dbReference>
<protein>
    <recommendedName>
        <fullName evidence="1">Transposase IS30-like HTH domain-containing protein</fullName>
    </recommendedName>
</protein>
<proteinExistence type="predicted"/>
<dbReference type="InterPro" id="IPR025246">
    <property type="entry name" value="IS30-like_HTH"/>
</dbReference>
<dbReference type="KEGG" id="fax:FUAX_06710"/>
<dbReference type="GO" id="GO:0005829">
    <property type="term" value="C:cytosol"/>
    <property type="evidence" value="ECO:0007669"/>
    <property type="project" value="TreeGrafter"/>
</dbReference>
<dbReference type="Proteomes" id="UP001348817">
    <property type="component" value="Chromosome"/>
</dbReference>
<evidence type="ECO:0000259" key="1">
    <source>
        <dbReference type="Pfam" id="PF13936"/>
    </source>
</evidence>
<dbReference type="AlphaFoldDB" id="A0AAU9D1C9"/>
<dbReference type="PANTHER" id="PTHR10948:SF23">
    <property type="entry name" value="TRANSPOSASE INSI FOR INSERTION SEQUENCE ELEMENT IS30A-RELATED"/>
    <property type="match status" value="1"/>
</dbReference>
<gene>
    <name evidence="2" type="ORF">FUAX_06710</name>
</gene>
<keyword evidence="3" id="KW-1185">Reference proteome</keyword>
<dbReference type="EMBL" id="AP025314">
    <property type="protein sequence ID" value="BDD08239.1"/>
    <property type="molecule type" value="Genomic_DNA"/>
</dbReference>
<sequence>MLNHRHLSDHERECISRMTGLGVSLRKIAKFLGRAPSTISREVKRNFWPGRGYLPELASKLYEARKRWKGSIRWKYLRTLWPHFRDFRHFSLPHTHILWFSDTKRYNRFRSSHPCIRLSAAAILRSDSLFEPRHKPHHYLQMRYLGELLEYHKAACEGRVYHSKWEKPRQKWIVKLRKLLPPDTVIPSENTTQNSPSSVLVA</sequence>
<dbReference type="Pfam" id="PF13936">
    <property type="entry name" value="HTH_38"/>
    <property type="match status" value="1"/>
</dbReference>
<feature type="domain" description="Transposase IS30-like HTH" evidence="1">
    <location>
        <begin position="4"/>
        <end position="46"/>
    </location>
</feature>
<dbReference type="GO" id="GO:0004803">
    <property type="term" value="F:transposase activity"/>
    <property type="evidence" value="ECO:0007669"/>
    <property type="project" value="TreeGrafter"/>
</dbReference>
<reference evidence="2 3" key="1">
    <citation type="submission" date="2021-12" db="EMBL/GenBank/DDBJ databases">
        <title>Genome sequencing of bacteria with rrn-lacking chromosome and rrn-plasmid.</title>
        <authorList>
            <person name="Anda M."/>
            <person name="Iwasaki W."/>
        </authorList>
    </citation>
    <scope>NUCLEOTIDE SEQUENCE [LARGE SCALE GENOMIC DNA]</scope>
    <source>
        <strain evidence="2 3">DSM 100852</strain>
    </source>
</reference>
<evidence type="ECO:0000313" key="2">
    <source>
        <dbReference type="EMBL" id="BDD08239.1"/>
    </source>
</evidence>
<dbReference type="Gene3D" id="1.10.10.60">
    <property type="entry name" value="Homeodomain-like"/>
    <property type="match status" value="1"/>
</dbReference>
<accession>A0AAU9D1C9</accession>
<name>A0AAU9D1C9_9BACT</name>
<organism evidence="2 3">
    <name type="scientific">Fulvitalea axinellae</name>
    <dbReference type="NCBI Taxonomy" id="1182444"/>
    <lineage>
        <taxon>Bacteria</taxon>
        <taxon>Pseudomonadati</taxon>
        <taxon>Bacteroidota</taxon>
        <taxon>Cytophagia</taxon>
        <taxon>Cytophagales</taxon>
        <taxon>Persicobacteraceae</taxon>
        <taxon>Fulvitalea</taxon>
    </lineage>
</organism>
<dbReference type="PANTHER" id="PTHR10948">
    <property type="entry name" value="TRANSPOSASE"/>
    <property type="match status" value="1"/>
</dbReference>
<evidence type="ECO:0000313" key="3">
    <source>
        <dbReference type="Proteomes" id="UP001348817"/>
    </source>
</evidence>